<dbReference type="PANTHER" id="PTHR24198">
    <property type="entry name" value="ANKYRIN REPEAT AND PROTEIN KINASE DOMAIN-CONTAINING PROTEIN"/>
    <property type="match status" value="1"/>
</dbReference>
<evidence type="ECO:0000259" key="4">
    <source>
        <dbReference type="Pfam" id="PF06985"/>
    </source>
</evidence>
<dbReference type="PROSITE" id="PS50088">
    <property type="entry name" value="ANK_REPEAT"/>
    <property type="match status" value="4"/>
</dbReference>
<dbReference type="EMBL" id="JAUKUA010000010">
    <property type="protein sequence ID" value="KAK0701329.1"/>
    <property type="molecule type" value="Genomic_DNA"/>
</dbReference>
<dbReference type="Pfam" id="PF06985">
    <property type="entry name" value="HET"/>
    <property type="match status" value="1"/>
</dbReference>
<keyword evidence="2 3" id="KW-0040">ANK repeat</keyword>
<dbReference type="InterPro" id="IPR010730">
    <property type="entry name" value="HET"/>
</dbReference>
<feature type="repeat" description="ANK" evidence="3">
    <location>
        <begin position="960"/>
        <end position="992"/>
    </location>
</feature>
<keyword evidence="1" id="KW-0677">Repeat</keyword>
<comment type="caution">
    <text evidence="5">The sequence shown here is derived from an EMBL/GenBank/DDBJ whole genome shotgun (WGS) entry which is preliminary data.</text>
</comment>
<evidence type="ECO:0000313" key="6">
    <source>
        <dbReference type="Proteomes" id="UP001172102"/>
    </source>
</evidence>
<name>A0AA40DFA7_9PEZI</name>
<feature type="domain" description="Heterokaryon incompatibility" evidence="4">
    <location>
        <begin position="348"/>
        <end position="433"/>
    </location>
</feature>
<gene>
    <name evidence="5" type="ORF">B0H67DRAFT_614370</name>
</gene>
<dbReference type="Gene3D" id="1.25.40.20">
    <property type="entry name" value="Ankyrin repeat-containing domain"/>
    <property type="match status" value="3"/>
</dbReference>
<organism evidence="5 6">
    <name type="scientific">Lasiosphaeris hirsuta</name>
    <dbReference type="NCBI Taxonomy" id="260670"/>
    <lineage>
        <taxon>Eukaryota</taxon>
        <taxon>Fungi</taxon>
        <taxon>Dikarya</taxon>
        <taxon>Ascomycota</taxon>
        <taxon>Pezizomycotina</taxon>
        <taxon>Sordariomycetes</taxon>
        <taxon>Sordariomycetidae</taxon>
        <taxon>Sordariales</taxon>
        <taxon>Lasiosphaeriaceae</taxon>
        <taxon>Lasiosphaeris</taxon>
    </lineage>
</organism>
<sequence length="1320" mass="145806">MEGEAGRRMLSIFANTACFGDFPDNYTDGRGVTWPSYTMTIPLSAQLLYVLTYSIGPVEVISNGSSQRVKAVPEGTKRAFESVSAWSIDERLYSYYAGNFSGIKLSYDYAILYALRTSLLLDIPATNLYDPTFLQGLIINHYRQVTGCSDLLYILMPLHGRQIVLGLFRVLHDIFHMLQLGPRGRVAPSRLLSCPSIFSRPRPPRRLRVLSKLPRSRYQAPRPPLPLVESLDMAYGTSFLGLVICQSRANLIDIITCGANPAARRRESSHQIVSCQQPRGLHGLIPPPASLGPAPESLYNHYLPLEPGYIRLLRLFPPREGDASMQCKLFEYPLRKLQQGTHLYETLISINSRVQTHVTQNLHDALMHLRDRSLERILWVDTICINQADDTEKGHQVRFMAEIYAHASRVIVWLGKADDGDNSAQALEALAKPPERRRSTGARLPLSKMGISKQYSLCWSGHGSSASGCVLQEVAAARNILVKCGPSEMEGYAFCIGLSALKLPSDTYPDLHGLIPPITYLMRYAPSQSRSRHDLVDGSRPDRPFSLDIRHLGELVDMYHSRKASDPRYKVYALLGMCSDDPISAGFKTLRAGARVDTWDEHSIAVIRGKGCILGEMTSRDNHQDDGEDIDITWKNPQFDTSIPARYRNQDGAHHFIVQASAKHVQKGDVVCLLEAASKPTVIRLCSSTNHAAVVMLALSLADVERLKPDPNSVPAIIRWPDRLQAVTAFPVDFDLVWDWDVPQREMQDRDYEHLVGGGLVATHDLGKGAGQTTTMNESAPLRHLGLDRAIRLWRFGLLLNWAGWYQGAAERLSDAVEIYEKAPNWTPLDWAAEAGDEATARLLIANRNHGRSLSWARSPLDLAIVGGHEAVVRLLLGATPIDHGLRNFLDKPMRQAPKDGYAPFVELLLSEGASAEGQHAWETGPSHIAAEAGHMAVVKLLLDRGATIEGDGSGWFQWKDYTPLRLAAGAGHENVVRLLLDRGVIIDAWDGESDGSPLCRAAKGRHEGTVRLLLERHAALQWDAQPLRLAARAGHHAIVQLLLDKTTSRLERCVRESVLEEAVEGGDVGVVKLLLDRGIADEEGLGQKVLKKAVEEGHEAVVQLLLCRGTPAGTIWDAGHTALSWAIWNQRGAVAILLLNAGADINRRAGDDGRSLLWKTVEWGNEAVVRLLLDRGAAVRDQNGDHSWMLLGHAVKAGHQDVVRLLLGKGLGSEAERDHDGRALLLQAAKVGQETVVRLLLDRGVPMPENGSENSRMLLWQTAEAGHTAVLRLLIDRGMVIKGEFNRLLLWRAIETGYSVVVQLLFDMGASAEEQNGRG</sequence>
<proteinExistence type="predicted"/>
<reference evidence="5" key="1">
    <citation type="submission" date="2023-06" db="EMBL/GenBank/DDBJ databases">
        <title>Genome-scale phylogeny and comparative genomics of the fungal order Sordariales.</title>
        <authorList>
            <consortium name="Lawrence Berkeley National Laboratory"/>
            <person name="Hensen N."/>
            <person name="Bonometti L."/>
            <person name="Westerberg I."/>
            <person name="Brannstrom I.O."/>
            <person name="Guillou S."/>
            <person name="Cros-Aarteil S."/>
            <person name="Calhoun S."/>
            <person name="Haridas S."/>
            <person name="Kuo A."/>
            <person name="Mondo S."/>
            <person name="Pangilinan J."/>
            <person name="Riley R."/>
            <person name="Labutti K."/>
            <person name="Andreopoulos B."/>
            <person name="Lipzen A."/>
            <person name="Chen C."/>
            <person name="Yanf M."/>
            <person name="Daum C."/>
            <person name="Ng V."/>
            <person name="Clum A."/>
            <person name="Steindorff A."/>
            <person name="Ohm R."/>
            <person name="Martin F."/>
            <person name="Silar P."/>
            <person name="Natvig D."/>
            <person name="Lalanne C."/>
            <person name="Gautier V."/>
            <person name="Ament-Velasquez S.L."/>
            <person name="Kruys A."/>
            <person name="Hutchinson M.I."/>
            <person name="Powell A.J."/>
            <person name="Barry K."/>
            <person name="Miller A.N."/>
            <person name="Grigoriev I.V."/>
            <person name="Debuchy R."/>
            <person name="Gladieux P."/>
            <person name="Thoren M.H."/>
            <person name="Johannesson H."/>
        </authorList>
    </citation>
    <scope>NUCLEOTIDE SEQUENCE</scope>
    <source>
        <strain evidence="5">SMH4607-1</strain>
    </source>
</reference>
<feature type="repeat" description="ANK" evidence="3">
    <location>
        <begin position="926"/>
        <end position="954"/>
    </location>
</feature>
<evidence type="ECO:0000256" key="3">
    <source>
        <dbReference type="PROSITE-ProRule" id="PRU00023"/>
    </source>
</evidence>
<dbReference type="InterPro" id="IPR002110">
    <property type="entry name" value="Ankyrin_rpt"/>
</dbReference>
<protein>
    <submittedName>
        <fullName evidence="5">Ankyrin repeat-containing domain protein</fullName>
    </submittedName>
</protein>
<dbReference type="Proteomes" id="UP001172102">
    <property type="component" value="Unassembled WGS sequence"/>
</dbReference>
<evidence type="ECO:0000313" key="5">
    <source>
        <dbReference type="EMBL" id="KAK0701329.1"/>
    </source>
</evidence>
<dbReference type="PROSITE" id="PS50297">
    <property type="entry name" value="ANK_REP_REGION"/>
    <property type="match status" value="2"/>
</dbReference>
<keyword evidence="6" id="KW-1185">Reference proteome</keyword>
<dbReference type="SUPFAM" id="SSF48403">
    <property type="entry name" value="Ankyrin repeat"/>
    <property type="match status" value="2"/>
</dbReference>
<dbReference type="SMART" id="SM00248">
    <property type="entry name" value="ANK"/>
    <property type="match status" value="13"/>
</dbReference>
<dbReference type="PANTHER" id="PTHR24198:SF165">
    <property type="entry name" value="ANKYRIN REPEAT-CONTAINING PROTEIN-RELATED"/>
    <property type="match status" value="1"/>
</dbReference>
<evidence type="ECO:0000256" key="2">
    <source>
        <dbReference type="ARBA" id="ARBA00023043"/>
    </source>
</evidence>
<dbReference type="InterPro" id="IPR036770">
    <property type="entry name" value="Ankyrin_rpt-contain_sf"/>
</dbReference>
<evidence type="ECO:0000256" key="1">
    <source>
        <dbReference type="ARBA" id="ARBA00022737"/>
    </source>
</evidence>
<feature type="repeat" description="ANK" evidence="3">
    <location>
        <begin position="1119"/>
        <end position="1151"/>
    </location>
</feature>
<feature type="repeat" description="ANK" evidence="3">
    <location>
        <begin position="1153"/>
        <end position="1185"/>
    </location>
</feature>
<accession>A0AA40DFA7</accession>
<dbReference type="Pfam" id="PF12796">
    <property type="entry name" value="Ank_2"/>
    <property type="match status" value="3"/>
</dbReference>